<sequence length="178" mass="20183">MKIVVLTGSPHKDGTSAFMAENFMKGTVEAGHEVFRFDTAFKKIHPCIGCDNCQFGKKPCVFEDDMLELYPKLIEADLVAYVTPLYYHNVSAQLKAAVDRYHSINNLIRGTGKKAILIVTAAYPEEWVFHGITATYETTLKYLGWQDCGKILAYGCRRRSDIENTDYPNQAYELGRRL</sequence>
<keyword evidence="1" id="KW-0285">Flavoprotein</keyword>
<dbReference type="InterPro" id="IPR051796">
    <property type="entry name" value="ISF_SsuE-like"/>
</dbReference>
<dbReference type="InterPro" id="IPR005025">
    <property type="entry name" value="FMN_Rdtase-like_dom"/>
</dbReference>
<evidence type="ECO:0000313" key="4">
    <source>
        <dbReference type="EMBL" id="KEZ89228.1"/>
    </source>
</evidence>
<proteinExistence type="predicted"/>
<protein>
    <submittedName>
        <fullName evidence="4">Flavodoxin</fullName>
    </submittedName>
</protein>
<dbReference type="RefSeq" id="WP_038282909.1">
    <property type="nucleotide sequence ID" value="NZ_JPME01000019.1"/>
</dbReference>
<comment type="caution">
    <text evidence="4">The sequence shown here is derived from an EMBL/GenBank/DDBJ whole genome shotgun (WGS) entry which is preliminary data.</text>
</comment>
<dbReference type="InterPro" id="IPR029039">
    <property type="entry name" value="Flavoprotein-like_sf"/>
</dbReference>
<accession>A0A084JJU4</accession>
<dbReference type="STRING" id="29354.IO98_16365"/>
<name>A0A084JJU4_9FIRM</name>
<keyword evidence="5" id="KW-1185">Reference proteome</keyword>
<dbReference type="Pfam" id="PF03358">
    <property type="entry name" value="FMN_red"/>
    <property type="match status" value="1"/>
</dbReference>
<dbReference type="SUPFAM" id="SSF52218">
    <property type="entry name" value="Flavoproteins"/>
    <property type="match status" value="1"/>
</dbReference>
<evidence type="ECO:0000259" key="3">
    <source>
        <dbReference type="Pfam" id="PF03358"/>
    </source>
</evidence>
<dbReference type="AlphaFoldDB" id="A0A084JJU4"/>
<dbReference type="OrthoDB" id="9805976at2"/>
<dbReference type="Proteomes" id="UP000028525">
    <property type="component" value="Unassembled WGS sequence"/>
</dbReference>
<dbReference type="EMBL" id="JPME01000019">
    <property type="protein sequence ID" value="KEZ89228.1"/>
    <property type="molecule type" value="Genomic_DNA"/>
</dbReference>
<gene>
    <name evidence="4" type="ORF">IO98_16365</name>
</gene>
<dbReference type="PANTHER" id="PTHR43278">
    <property type="entry name" value="NAD(P)H-DEPENDENT FMN-CONTAINING OXIDOREDUCTASE YWQN-RELATED"/>
    <property type="match status" value="1"/>
</dbReference>
<evidence type="ECO:0000313" key="5">
    <source>
        <dbReference type="Proteomes" id="UP000028525"/>
    </source>
</evidence>
<reference evidence="4 5" key="1">
    <citation type="submission" date="2014-07" db="EMBL/GenBank/DDBJ databases">
        <title>Draft genome of Clostridium celerecrescens 152B isolated from sediments associated with methane hydrate from Krishna Godavari basin.</title>
        <authorList>
            <person name="Honkalas V.S."/>
            <person name="Dabir A.P."/>
            <person name="Arora P."/>
            <person name="Dhakephalkar P.K."/>
        </authorList>
    </citation>
    <scope>NUCLEOTIDE SEQUENCE [LARGE SCALE GENOMIC DNA]</scope>
    <source>
        <strain evidence="4 5">152B</strain>
    </source>
</reference>
<dbReference type="PANTHER" id="PTHR43278:SF2">
    <property type="entry name" value="IRON-SULFUR FLAVOPROTEIN"/>
    <property type="match status" value="1"/>
</dbReference>
<dbReference type="Gene3D" id="3.40.50.360">
    <property type="match status" value="1"/>
</dbReference>
<dbReference type="GO" id="GO:0016491">
    <property type="term" value="F:oxidoreductase activity"/>
    <property type="evidence" value="ECO:0007669"/>
    <property type="project" value="InterPro"/>
</dbReference>
<organism evidence="4 5">
    <name type="scientific">Lacrimispora celerecrescens</name>
    <dbReference type="NCBI Taxonomy" id="29354"/>
    <lineage>
        <taxon>Bacteria</taxon>
        <taxon>Bacillati</taxon>
        <taxon>Bacillota</taxon>
        <taxon>Clostridia</taxon>
        <taxon>Lachnospirales</taxon>
        <taxon>Lachnospiraceae</taxon>
        <taxon>Lacrimispora</taxon>
    </lineage>
</organism>
<evidence type="ECO:0000256" key="2">
    <source>
        <dbReference type="ARBA" id="ARBA00022643"/>
    </source>
</evidence>
<keyword evidence="2" id="KW-0288">FMN</keyword>
<evidence type="ECO:0000256" key="1">
    <source>
        <dbReference type="ARBA" id="ARBA00022630"/>
    </source>
</evidence>
<feature type="domain" description="NADPH-dependent FMN reductase-like" evidence="3">
    <location>
        <begin position="1"/>
        <end position="122"/>
    </location>
</feature>